<accession>A0ABM6RUQ4</accession>
<organism evidence="7 8">
    <name type="scientific">Sulfobacillus thermotolerans</name>
    <dbReference type="NCBI Taxonomy" id="338644"/>
    <lineage>
        <taxon>Bacteria</taxon>
        <taxon>Bacillati</taxon>
        <taxon>Bacillota</taxon>
        <taxon>Clostridia</taxon>
        <taxon>Eubacteriales</taxon>
        <taxon>Clostridiales Family XVII. Incertae Sedis</taxon>
        <taxon>Sulfobacillus</taxon>
    </lineage>
</organism>
<name>A0ABM6RUQ4_9FIRM</name>
<keyword evidence="2 5" id="KW-0812">Transmembrane</keyword>
<feature type="transmembrane region" description="Helical" evidence="5">
    <location>
        <begin position="457"/>
        <end position="478"/>
    </location>
</feature>
<evidence type="ECO:0000313" key="7">
    <source>
        <dbReference type="EMBL" id="AUW95079.1"/>
    </source>
</evidence>
<feature type="transmembrane region" description="Helical" evidence="5">
    <location>
        <begin position="288"/>
        <end position="307"/>
    </location>
</feature>
<feature type="transmembrane region" description="Helical" evidence="5">
    <location>
        <begin position="54"/>
        <end position="73"/>
    </location>
</feature>
<feature type="transmembrane region" description="Helical" evidence="5">
    <location>
        <begin position="21"/>
        <end position="48"/>
    </location>
</feature>
<evidence type="ECO:0000256" key="5">
    <source>
        <dbReference type="SAM" id="Phobius"/>
    </source>
</evidence>
<keyword evidence="8" id="KW-1185">Reference proteome</keyword>
<feature type="domain" description="O-antigen ligase-related" evidence="6">
    <location>
        <begin position="245"/>
        <end position="409"/>
    </location>
</feature>
<feature type="transmembrane region" description="Helical" evidence="5">
    <location>
        <begin position="263"/>
        <end position="281"/>
    </location>
</feature>
<dbReference type="Pfam" id="PF04932">
    <property type="entry name" value="Wzy_C"/>
    <property type="match status" value="1"/>
</dbReference>
<evidence type="ECO:0000256" key="3">
    <source>
        <dbReference type="ARBA" id="ARBA00022989"/>
    </source>
</evidence>
<evidence type="ECO:0000313" key="8">
    <source>
        <dbReference type="Proteomes" id="UP000325292"/>
    </source>
</evidence>
<evidence type="ECO:0000259" key="6">
    <source>
        <dbReference type="Pfam" id="PF04932"/>
    </source>
</evidence>
<comment type="subcellular location">
    <subcellularLocation>
        <location evidence="1">Membrane</location>
        <topology evidence="1">Multi-pass membrane protein</topology>
    </subcellularLocation>
</comment>
<keyword evidence="3 5" id="KW-1133">Transmembrane helix</keyword>
<dbReference type="PANTHER" id="PTHR37422:SF13">
    <property type="entry name" value="LIPOPOLYSACCHARIDE BIOSYNTHESIS PROTEIN PA4999-RELATED"/>
    <property type="match status" value="1"/>
</dbReference>
<dbReference type="EMBL" id="CP019454">
    <property type="protein sequence ID" value="AUW95079.1"/>
    <property type="molecule type" value="Genomic_DNA"/>
</dbReference>
<feature type="transmembrane region" description="Helical" evidence="5">
    <location>
        <begin position="433"/>
        <end position="451"/>
    </location>
</feature>
<dbReference type="InterPro" id="IPR051533">
    <property type="entry name" value="WaaL-like"/>
</dbReference>
<feature type="transmembrane region" description="Helical" evidence="5">
    <location>
        <begin position="165"/>
        <end position="185"/>
    </location>
</feature>
<keyword evidence="4 5" id="KW-0472">Membrane</keyword>
<gene>
    <name evidence="7" type="ORF">BXT84_14890</name>
</gene>
<feature type="transmembrane region" description="Helical" evidence="5">
    <location>
        <begin position="401"/>
        <end position="421"/>
    </location>
</feature>
<sequence length="486" mass="53641">MQAEAVSSDQPLFSKKLLPSLAIALLGALIAVRWGGIGAAIFFVGYIWMTWVSLPAAAILYIVAAPFPLGIVFHHHKFYAADFMAIVMALKLIRDHWVEGITGLARRFFPQPYRWPLVFLFIMAILSLASSLSHFGTVIKILEYLEFFVVMVAVFREYGDNNAIWNWYLAALFVVVSVMVLYGLYQFMLQLGPVYNIVDGHHVRATGFFGQPNVFGGFSDQTFPLLAALVALGPPSLRQGWLKVALGLTALGVVISYSRGSWVADAGSVFFMGVLIALTRGRQALKRFASFGILVPIVMFVVVFLLGKTDLSHTALYVGAHKNTLERLTTTVTAVINPAGHFDTDQRLLIWKSALSAIRQHPLLGVGLGNFHLFIQQHPPKGLAGIPPMAHDLYLEWGADMGIGGIVAALWLEWSWLASSVRLVREKTAALSPYWYALLVGAFGTMTAFVIHNWVDFLIDQGVILPLLLALAAVSVAWERYGRHRS</sequence>
<dbReference type="InterPro" id="IPR007016">
    <property type="entry name" value="O-antigen_ligase-rel_domated"/>
</dbReference>
<dbReference type="RefSeq" id="WP_103375708.1">
    <property type="nucleotide sequence ID" value="NZ_CP133983.1"/>
</dbReference>
<evidence type="ECO:0000256" key="2">
    <source>
        <dbReference type="ARBA" id="ARBA00022692"/>
    </source>
</evidence>
<protein>
    <recommendedName>
        <fullName evidence="6">O-antigen ligase-related domain-containing protein</fullName>
    </recommendedName>
</protein>
<dbReference type="PANTHER" id="PTHR37422">
    <property type="entry name" value="TEICHURONIC ACID BIOSYNTHESIS PROTEIN TUAE"/>
    <property type="match status" value="1"/>
</dbReference>
<evidence type="ECO:0000256" key="1">
    <source>
        <dbReference type="ARBA" id="ARBA00004141"/>
    </source>
</evidence>
<dbReference type="Proteomes" id="UP000325292">
    <property type="component" value="Chromosome"/>
</dbReference>
<proteinExistence type="predicted"/>
<evidence type="ECO:0000256" key="4">
    <source>
        <dbReference type="ARBA" id="ARBA00023136"/>
    </source>
</evidence>
<reference evidence="7 8" key="1">
    <citation type="journal article" date="2019" name="Sci. Rep.">
        <title>Sulfobacillus thermotolerans: new insights into resistance and metabolic capacities of acidophilic chemolithotrophs.</title>
        <authorList>
            <person name="Panyushkina A.E."/>
            <person name="Babenko V.V."/>
            <person name="Nikitina A.S."/>
            <person name="Selezneva O.V."/>
            <person name="Tsaplina I.A."/>
            <person name="Letarova M.A."/>
            <person name="Kostryukova E.S."/>
            <person name="Letarov A.V."/>
        </authorList>
    </citation>
    <scope>NUCLEOTIDE SEQUENCE [LARGE SCALE GENOMIC DNA]</scope>
    <source>
        <strain evidence="7 8">Kr1</strain>
    </source>
</reference>